<evidence type="ECO:0000313" key="3">
    <source>
        <dbReference type="EMBL" id="CAB9509572.1"/>
    </source>
</evidence>
<sequence>MSVFAEFLFDRSIETVPCTSCQNDEEEEDDVSQSNNSHAHNNISNNEDDEQTAASTASTANHNDNNMSADSEYGQLMEVMVTGLLEAQQQQQQERNNEAGDDATSYFSGGTILSSAPSEATIGLDPHRGQNRVARVPSSAALSLSTAPSCFLNVDDDEDDATSVATALSYQASLVDSSISFRTSWSQPTGYQLGGTMDIGDADIMDPRRPAPTTTTSQAVVLRNNDVNGATWYAHFTDADWEAFRRRSQMIVKSLFTIRPSRDLRSLQLPPPPPALLTHNSLPHDKTDAMDLPRCFTCPLCQDVIVGAMTLDCSCQTNVCAACWEYHCVAQRGAWQQLARECDFVIVPSATTTTSSSITCPCCHEDVQDPLPCHALDVAISQLMGQQQHAPQWNSYVQRITQWREELVRRQQENNETPLLEQRMAQLIQEEEIVWKQRRHAQQRLPGFLGMAVAVAASVGIKLLMAQTVRAIQHNNRRF</sequence>
<evidence type="ECO:0008006" key="5">
    <source>
        <dbReference type="Google" id="ProtNLM"/>
    </source>
</evidence>
<dbReference type="EMBL" id="CAICTM010000394">
    <property type="protein sequence ID" value="CAB9509572.1"/>
    <property type="molecule type" value="Genomic_DNA"/>
</dbReference>
<feature type="compositionally biased region" description="Low complexity" evidence="1">
    <location>
        <begin position="32"/>
        <end position="45"/>
    </location>
</feature>
<dbReference type="Proteomes" id="UP001153069">
    <property type="component" value="Unassembled WGS sequence"/>
</dbReference>
<comment type="caution">
    <text evidence="3">The sequence shown here is derived from an EMBL/GenBank/DDBJ whole genome shotgun (WGS) entry which is preliminary data.</text>
</comment>
<keyword evidence="2" id="KW-1133">Transmembrane helix</keyword>
<keyword evidence="2" id="KW-0812">Transmembrane</keyword>
<name>A0A9N8DVW1_9STRA</name>
<keyword evidence="2" id="KW-0472">Membrane</keyword>
<evidence type="ECO:0000256" key="1">
    <source>
        <dbReference type="SAM" id="MobiDB-lite"/>
    </source>
</evidence>
<organism evidence="3 4">
    <name type="scientific">Seminavis robusta</name>
    <dbReference type="NCBI Taxonomy" id="568900"/>
    <lineage>
        <taxon>Eukaryota</taxon>
        <taxon>Sar</taxon>
        <taxon>Stramenopiles</taxon>
        <taxon>Ochrophyta</taxon>
        <taxon>Bacillariophyta</taxon>
        <taxon>Bacillariophyceae</taxon>
        <taxon>Bacillariophycidae</taxon>
        <taxon>Naviculales</taxon>
        <taxon>Naviculaceae</taxon>
        <taxon>Seminavis</taxon>
    </lineage>
</organism>
<proteinExistence type="predicted"/>
<evidence type="ECO:0000256" key="2">
    <source>
        <dbReference type="SAM" id="Phobius"/>
    </source>
</evidence>
<reference evidence="3" key="1">
    <citation type="submission" date="2020-06" db="EMBL/GenBank/DDBJ databases">
        <authorList>
            <consortium name="Plant Systems Biology data submission"/>
        </authorList>
    </citation>
    <scope>NUCLEOTIDE SEQUENCE</scope>
    <source>
        <strain evidence="3">D6</strain>
    </source>
</reference>
<evidence type="ECO:0000313" key="4">
    <source>
        <dbReference type="Proteomes" id="UP001153069"/>
    </source>
</evidence>
<feature type="transmembrane region" description="Helical" evidence="2">
    <location>
        <begin position="445"/>
        <end position="465"/>
    </location>
</feature>
<keyword evidence="4" id="KW-1185">Reference proteome</keyword>
<accession>A0A9N8DVW1</accession>
<feature type="region of interest" description="Disordered" evidence="1">
    <location>
        <begin position="21"/>
        <end position="69"/>
    </location>
</feature>
<dbReference type="AlphaFoldDB" id="A0A9N8DVW1"/>
<protein>
    <recommendedName>
        <fullName evidence="5">RING-type domain-containing protein</fullName>
    </recommendedName>
</protein>
<gene>
    <name evidence="3" type="ORF">SEMRO_395_G134050.2</name>
</gene>